<gene>
    <name evidence="1" type="ORF">HNR30_000267</name>
</gene>
<dbReference type="SUPFAM" id="SSF53756">
    <property type="entry name" value="UDP-Glycosyltransferase/glycogen phosphorylase"/>
    <property type="match status" value="1"/>
</dbReference>
<protein>
    <recommendedName>
        <fullName evidence="3">Glycosyl transferase</fullName>
    </recommendedName>
</protein>
<comment type="caution">
    <text evidence="1">The sequence shown here is derived from an EMBL/GenBank/DDBJ whole genome shotgun (WGS) entry which is preliminary data.</text>
</comment>
<evidence type="ECO:0000313" key="2">
    <source>
        <dbReference type="Proteomes" id="UP000530928"/>
    </source>
</evidence>
<dbReference type="Proteomes" id="UP000530928">
    <property type="component" value="Unassembled WGS sequence"/>
</dbReference>
<proteinExistence type="predicted"/>
<sequence>MPTILFLVRGHGFGHAARDARIIAALRRRRPDVTVEVLASGSAATYLAWQGIDFTELPIADEWDLSGRAAQVVWETLAGRPRPDLTVCDEVVWALPYCAQVWGRRAILLTDWFFAEIGLPEHDRLLDHAGEIVVLDFSAAHPGPYTTSAPIRCLGPVTAGLSAGRTASRELLGLAPDRKAAVLTVGGMSLRPDNRRIAEAVLTAWRRHSPPGHRLFVLDKAPAQPGSDAGIAYVGMVADPEPYYAAADAVITNAYGTLTCDLVWNRRPVLGLTDPEMPEADSFPRRVAALAERGGIVHAEPSTPSRELWSRLERVMNGERGAADLAGLEWTTGDEVAAHLLRRLDDVLEQA</sequence>
<name>A0A7W0CDC2_9ACTN</name>
<dbReference type="AlphaFoldDB" id="A0A7W0CDC2"/>
<reference evidence="1 2" key="1">
    <citation type="submission" date="2020-07" db="EMBL/GenBank/DDBJ databases">
        <title>Genomic Encyclopedia of Type Strains, Phase IV (KMG-IV): sequencing the most valuable type-strain genomes for metagenomic binning, comparative biology and taxonomic classification.</title>
        <authorList>
            <person name="Goeker M."/>
        </authorList>
    </citation>
    <scope>NUCLEOTIDE SEQUENCE [LARGE SCALE GENOMIC DNA]</scope>
    <source>
        <strain evidence="1 2">DSM 45533</strain>
    </source>
</reference>
<keyword evidence="2" id="KW-1185">Reference proteome</keyword>
<dbReference type="RefSeq" id="WP_181607523.1">
    <property type="nucleotide sequence ID" value="NZ_BAABAM010000001.1"/>
</dbReference>
<dbReference type="EMBL" id="JACDUR010000001">
    <property type="protein sequence ID" value="MBA2888932.1"/>
    <property type="molecule type" value="Genomic_DNA"/>
</dbReference>
<accession>A0A7W0CDC2</accession>
<evidence type="ECO:0008006" key="3">
    <source>
        <dbReference type="Google" id="ProtNLM"/>
    </source>
</evidence>
<organism evidence="1 2">
    <name type="scientific">Nonomuraea soli</name>
    <dbReference type="NCBI Taxonomy" id="1032476"/>
    <lineage>
        <taxon>Bacteria</taxon>
        <taxon>Bacillati</taxon>
        <taxon>Actinomycetota</taxon>
        <taxon>Actinomycetes</taxon>
        <taxon>Streptosporangiales</taxon>
        <taxon>Streptosporangiaceae</taxon>
        <taxon>Nonomuraea</taxon>
    </lineage>
</organism>
<evidence type="ECO:0000313" key="1">
    <source>
        <dbReference type="EMBL" id="MBA2888932.1"/>
    </source>
</evidence>